<keyword evidence="10" id="KW-1185">Reference proteome</keyword>
<evidence type="ECO:0000313" key="10">
    <source>
        <dbReference type="Proteomes" id="UP000543174"/>
    </source>
</evidence>
<name>A0A7W3N8Q5_PRIAR</name>
<accession>A0A7W3N8Q5</accession>
<evidence type="ECO:0000256" key="5">
    <source>
        <dbReference type="ARBA" id="ARBA00047645"/>
    </source>
</evidence>
<organism evidence="9 10">
    <name type="scientific">Priestia aryabhattai</name>
    <name type="common">Bacillus aryabhattai</name>
    <dbReference type="NCBI Taxonomy" id="412384"/>
    <lineage>
        <taxon>Bacteria</taxon>
        <taxon>Bacillati</taxon>
        <taxon>Bacillota</taxon>
        <taxon>Bacilli</taxon>
        <taxon>Bacillales</taxon>
        <taxon>Bacillaceae</taxon>
        <taxon>Priestia</taxon>
    </lineage>
</organism>
<proteinExistence type="inferred from homology"/>
<evidence type="ECO:0000313" key="9">
    <source>
        <dbReference type="EMBL" id="MBA9038452.1"/>
    </source>
</evidence>
<dbReference type="PROSITE" id="PS51160">
    <property type="entry name" value="ACYLPHOSPHATASE_3"/>
    <property type="match status" value="1"/>
</dbReference>
<dbReference type="AlphaFoldDB" id="A0A7W3N8Q5"/>
<gene>
    <name evidence="9" type="ORF">HNP21_001541</name>
</gene>
<evidence type="ECO:0000256" key="7">
    <source>
        <dbReference type="RuleBase" id="RU004168"/>
    </source>
</evidence>
<evidence type="ECO:0000256" key="2">
    <source>
        <dbReference type="ARBA" id="ARBA00012150"/>
    </source>
</evidence>
<sequence length="42" mass="4843">MKKHVHMIVDGRVQGVGFRHYTQLKAMECSINGWVRRSKSGN</sequence>
<dbReference type="SUPFAM" id="SSF54975">
    <property type="entry name" value="Acylphosphatase/BLUF domain-like"/>
    <property type="match status" value="1"/>
</dbReference>
<dbReference type="EC" id="3.6.1.7" evidence="2"/>
<dbReference type="PROSITE" id="PS00150">
    <property type="entry name" value="ACYLPHOSPHATASE_1"/>
    <property type="match status" value="1"/>
</dbReference>
<comment type="caution">
    <text evidence="6">Lacks conserved residue(s) required for the propagation of feature annotation.</text>
</comment>
<evidence type="ECO:0000259" key="8">
    <source>
        <dbReference type="PROSITE" id="PS51160"/>
    </source>
</evidence>
<evidence type="ECO:0000256" key="3">
    <source>
        <dbReference type="ARBA" id="ARBA00015991"/>
    </source>
</evidence>
<dbReference type="Proteomes" id="UP000543174">
    <property type="component" value="Unassembled WGS sequence"/>
</dbReference>
<dbReference type="GO" id="GO:0003998">
    <property type="term" value="F:acylphosphatase activity"/>
    <property type="evidence" value="ECO:0007669"/>
    <property type="project" value="UniProtKB-EC"/>
</dbReference>
<evidence type="ECO:0000256" key="6">
    <source>
        <dbReference type="PROSITE-ProRule" id="PRU00520"/>
    </source>
</evidence>
<evidence type="ECO:0000256" key="4">
    <source>
        <dbReference type="ARBA" id="ARBA00032904"/>
    </source>
</evidence>
<dbReference type="InterPro" id="IPR036046">
    <property type="entry name" value="Acylphosphatase-like_dom_sf"/>
</dbReference>
<dbReference type="InterPro" id="IPR001792">
    <property type="entry name" value="Acylphosphatase-like_dom"/>
</dbReference>
<evidence type="ECO:0000256" key="1">
    <source>
        <dbReference type="ARBA" id="ARBA00005614"/>
    </source>
</evidence>
<dbReference type="EMBL" id="JACJHT010000001">
    <property type="protein sequence ID" value="MBA9038452.1"/>
    <property type="molecule type" value="Genomic_DNA"/>
</dbReference>
<comment type="similarity">
    <text evidence="1 7">Belongs to the acylphosphatase family.</text>
</comment>
<feature type="domain" description="Acylphosphatase-like" evidence="8">
    <location>
        <begin position="4"/>
        <end position="42"/>
    </location>
</feature>
<protein>
    <recommendedName>
        <fullName evidence="3">Acylphosphatase</fullName>
        <ecNumber evidence="2">3.6.1.7</ecNumber>
    </recommendedName>
    <alternativeName>
        <fullName evidence="4">Acylphosphate phosphohydrolase</fullName>
    </alternativeName>
</protein>
<dbReference type="InterPro" id="IPR017968">
    <property type="entry name" value="Acylphosphatase_CS"/>
</dbReference>
<dbReference type="Pfam" id="PF00708">
    <property type="entry name" value="Acylphosphatase"/>
    <property type="match status" value="1"/>
</dbReference>
<dbReference type="Gene3D" id="3.30.70.100">
    <property type="match status" value="1"/>
</dbReference>
<reference evidence="9" key="1">
    <citation type="submission" date="2020-08" db="EMBL/GenBank/DDBJ databases">
        <title>Functional genomics of gut bacteria from endangered species of beetles.</title>
        <authorList>
            <person name="Carlos-Shanley C."/>
        </authorList>
    </citation>
    <scope>NUCLEOTIDE SEQUENCE [LARGE SCALE GENOMIC DNA]</scope>
    <source>
        <strain evidence="9">S00060</strain>
    </source>
</reference>
<comment type="catalytic activity">
    <reaction evidence="5">
        <text>an acyl phosphate + H2O = a carboxylate + phosphate + H(+)</text>
        <dbReference type="Rhea" id="RHEA:14965"/>
        <dbReference type="ChEBI" id="CHEBI:15377"/>
        <dbReference type="ChEBI" id="CHEBI:15378"/>
        <dbReference type="ChEBI" id="CHEBI:29067"/>
        <dbReference type="ChEBI" id="CHEBI:43474"/>
        <dbReference type="ChEBI" id="CHEBI:59918"/>
        <dbReference type="EC" id="3.6.1.7"/>
    </reaction>
</comment>
<comment type="caution">
    <text evidence="9">The sequence shown here is derived from an EMBL/GenBank/DDBJ whole genome shotgun (WGS) entry which is preliminary data.</text>
</comment>